<comment type="catalytic activity">
    <reaction evidence="8">
        <text>L-seryl-[protein] + ATP = O-phospho-L-seryl-[protein] + ADP + H(+)</text>
        <dbReference type="Rhea" id="RHEA:17989"/>
        <dbReference type="Rhea" id="RHEA-COMP:9863"/>
        <dbReference type="Rhea" id="RHEA-COMP:11604"/>
        <dbReference type="ChEBI" id="CHEBI:15378"/>
        <dbReference type="ChEBI" id="CHEBI:29999"/>
        <dbReference type="ChEBI" id="CHEBI:30616"/>
        <dbReference type="ChEBI" id="CHEBI:83421"/>
        <dbReference type="ChEBI" id="CHEBI:456216"/>
        <dbReference type="EC" id="2.7.11.1"/>
    </reaction>
</comment>
<evidence type="ECO:0000256" key="4">
    <source>
        <dbReference type="ARBA" id="ARBA00022741"/>
    </source>
</evidence>
<name>A0A1E3KC43_9TREE</name>
<feature type="compositionally biased region" description="Polar residues" evidence="10">
    <location>
        <begin position="804"/>
        <end position="813"/>
    </location>
</feature>
<dbReference type="Pfam" id="PF00069">
    <property type="entry name" value="Pkinase"/>
    <property type="match status" value="1"/>
</dbReference>
<feature type="compositionally biased region" description="Polar residues" evidence="10">
    <location>
        <begin position="303"/>
        <end position="317"/>
    </location>
</feature>
<keyword evidence="5" id="KW-0418">Kinase</keyword>
<dbReference type="GO" id="GO:0005524">
    <property type="term" value="F:ATP binding"/>
    <property type="evidence" value="ECO:0007669"/>
    <property type="project" value="UniProtKB-UniRule"/>
</dbReference>
<feature type="region of interest" description="Disordered" evidence="10">
    <location>
        <begin position="761"/>
        <end position="960"/>
    </location>
</feature>
<dbReference type="SUPFAM" id="SSF56112">
    <property type="entry name" value="Protein kinase-like (PK-like)"/>
    <property type="match status" value="1"/>
</dbReference>
<dbReference type="InterPro" id="IPR017441">
    <property type="entry name" value="Protein_kinase_ATP_BS"/>
</dbReference>
<feature type="compositionally biased region" description="Polar residues" evidence="10">
    <location>
        <begin position="470"/>
        <end position="479"/>
    </location>
</feature>
<dbReference type="GO" id="GO:0005829">
    <property type="term" value="C:cytosol"/>
    <property type="evidence" value="ECO:0007669"/>
    <property type="project" value="TreeGrafter"/>
</dbReference>
<accession>A0A1E3KC43</accession>
<dbReference type="PROSITE" id="PS50011">
    <property type="entry name" value="PROTEIN_KINASE_DOM"/>
    <property type="match status" value="1"/>
</dbReference>
<dbReference type="FunFam" id="1.10.510.10:FF:000595">
    <property type="entry name" value="Protein kinase, putative (AFU_orthologue AFUA_5G11840)"/>
    <property type="match status" value="1"/>
</dbReference>
<dbReference type="InterPro" id="IPR011009">
    <property type="entry name" value="Kinase-like_dom_sf"/>
</dbReference>
<dbReference type="GO" id="GO:0004674">
    <property type="term" value="F:protein serine/threonine kinase activity"/>
    <property type="evidence" value="ECO:0007669"/>
    <property type="project" value="UniProtKB-KW"/>
</dbReference>
<dbReference type="AlphaFoldDB" id="A0A1E3KC43"/>
<feature type="compositionally biased region" description="Polar residues" evidence="10">
    <location>
        <begin position="403"/>
        <end position="413"/>
    </location>
</feature>
<evidence type="ECO:0000256" key="9">
    <source>
        <dbReference type="PROSITE-ProRule" id="PRU10141"/>
    </source>
</evidence>
<dbReference type="InterPro" id="IPR008271">
    <property type="entry name" value="Ser/Thr_kinase_AS"/>
</dbReference>
<feature type="binding site" evidence="9">
    <location>
        <position position="568"/>
    </location>
    <ligand>
        <name>ATP</name>
        <dbReference type="ChEBI" id="CHEBI:30616"/>
    </ligand>
</feature>
<evidence type="ECO:0000256" key="10">
    <source>
        <dbReference type="SAM" id="MobiDB-lite"/>
    </source>
</evidence>
<keyword evidence="3" id="KW-0808">Transferase</keyword>
<dbReference type="PROSITE" id="PS50868">
    <property type="entry name" value="POST_SET"/>
    <property type="match status" value="1"/>
</dbReference>
<evidence type="ECO:0000259" key="12">
    <source>
        <dbReference type="PROSITE" id="PS50868"/>
    </source>
</evidence>
<evidence type="ECO:0000256" key="2">
    <source>
        <dbReference type="ARBA" id="ARBA00022527"/>
    </source>
</evidence>
<dbReference type="PROSITE" id="PS00108">
    <property type="entry name" value="PROTEIN_KINASE_ST"/>
    <property type="match status" value="1"/>
</dbReference>
<feature type="domain" description="Protein kinase" evidence="11">
    <location>
        <begin position="537"/>
        <end position="1007"/>
    </location>
</feature>
<keyword evidence="4 9" id="KW-0547">Nucleotide-binding</keyword>
<feature type="region of interest" description="Disordered" evidence="10">
    <location>
        <begin position="451"/>
        <end position="498"/>
    </location>
</feature>
<feature type="region of interest" description="Disordered" evidence="10">
    <location>
        <begin position="403"/>
        <end position="423"/>
    </location>
</feature>
<evidence type="ECO:0000256" key="8">
    <source>
        <dbReference type="ARBA" id="ARBA00048679"/>
    </source>
</evidence>
<dbReference type="Proteomes" id="UP000095149">
    <property type="component" value="Unassembled WGS sequence"/>
</dbReference>
<dbReference type="Gene3D" id="1.10.510.10">
    <property type="entry name" value="Transferase(Phosphotransferase) domain 1"/>
    <property type="match status" value="1"/>
</dbReference>
<gene>
    <name evidence="13" type="ORF">I350_01048</name>
</gene>
<feature type="region of interest" description="Disordered" evidence="10">
    <location>
        <begin position="35"/>
        <end position="111"/>
    </location>
</feature>
<feature type="region of interest" description="Disordered" evidence="10">
    <location>
        <begin position="268"/>
        <end position="324"/>
    </location>
</feature>
<feature type="compositionally biased region" description="Polar residues" evidence="10">
    <location>
        <begin position="81"/>
        <end position="110"/>
    </location>
</feature>
<evidence type="ECO:0000256" key="1">
    <source>
        <dbReference type="ARBA" id="ARBA00012513"/>
    </source>
</evidence>
<feature type="domain" description="Post-SET" evidence="12">
    <location>
        <begin position="1004"/>
        <end position="1020"/>
    </location>
</feature>
<dbReference type="InterPro" id="IPR003616">
    <property type="entry name" value="Post-SET_dom"/>
</dbReference>
<evidence type="ECO:0000256" key="5">
    <source>
        <dbReference type="ARBA" id="ARBA00022777"/>
    </source>
</evidence>
<evidence type="ECO:0000256" key="7">
    <source>
        <dbReference type="ARBA" id="ARBA00047899"/>
    </source>
</evidence>
<evidence type="ECO:0000313" key="13">
    <source>
        <dbReference type="EMBL" id="ODO10453.1"/>
    </source>
</evidence>
<feature type="compositionally biased region" description="Polar residues" evidence="10">
    <location>
        <begin position="273"/>
        <end position="296"/>
    </location>
</feature>
<dbReference type="SMART" id="SM00220">
    <property type="entry name" value="S_TKc"/>
    <property type="match status" value="1"/>
</dbReference>
<dbReference type="EC" id="2.7.11.1" evidence="1"/>
<evidence type="ECO:0000313" key="14">
    <source>
        <dbReference type="Proteomes" id="UP000095149"/>
    </source>
</evidence>
<keyword evidence="2" id="KW-0723">Serine/threonine-protein kinase</keyword>
<evidence type="ECO:0000256" key="3">
    <source>
        <dbReference type="ARBA" id="ARBA00022679"/>
    </source>
</evidence>
<dbReference type="PANTHER" id="PTHR24343:SF137">
    <property type="entry name" value="SERINE_THREONINE-PROTEIN KINASE HRK1"/>
    <property type="match status" value="1"/>
</dbReference>
<evidence type="ECO:0000259" key="11">
    <source>
        <dbReference type="PROSITE" id="PS50011"/>
    </source>
</evidence>
<reference evidence="13 14" key="1">
    <citation type="submission" date="2016-06" db="EMBL/GenBank/DDBJ databases">
        <title>Evolution of pathogenesis and genome organization in the Tremellales.</title>
        <authorList>
            <person name="Cuomo C."/>
            <person name="Litvintseva A."/>
            <person name="Heitman J."/>
            <person name="Chen Y."/>
            <person name="Sun S."/>
            <person name="Springer D."/>
            <person name="Dromer F."/>
            <person name="Young S."/>
            <person name="Zeng Q."/>
            <person name="Chapman S."/>
            <person name="Gujja S."/>
            <person name="Saif S."/>
            <person name="Birren B."/>
        </authorList>
    </citation>
    <scope>NUCLEOTIDE SEQUENCE [LARGE SCALE GENOMIC DNA]</scope>
    <source>
        <strain evidence="13 14">CBS 6273</strain>
    </source>
</reference>
<dbReference type="PANTHER" id="PTHR24343">
    <property type="entry name" value="SERINE/THREONINE KINASE"/>
    <property type="match status" value="1"/>
</dbReference>
<organism evidence="13 14">
    <name type="scientific">Cryptococcus amylolentus CBS 6273</name>
    <dbReference type="NCBI Taxonomy" id="1296118"/>
    <lineage>
        <taxon>Eukaryota</taxon>
        <taxon>Fungi</taxon>
        <taxon>Dikarya</taxon>
        <taxon>Basidiomycota</taxon>
        <taxon>Agaricomycotina</taxon>
        <taxon>Tremellomycetes</taxon>
        <taxon>Tremellales</taxon>
        <taxon>Cryptococcaceae</taxon>
        <taxon>Cryptococcus</taxon>
    </lineage>
</organism>
<proteinExistence type="predicted"/>
<feature type="compositionally biased region" description="Polar residues" evidence="10">
    <location>
        <begin position="44"/>
        <end position="56"/>
    </location>
</feature>
<protein>
    <recommendedName>
        <fullName evidence="1">non-specific serine/threonine protein kinase</fullName>
        <ecNumber evidence="1">2.7.11.1</ecNumber>
    </recommendedName>
</protein>
<comment type="catalytic activity">
    <reaction evidence="7">
        <text>L-threonyl-[protein] + ATP = O-phospho-L-threonyl-[protein] + ADP + H(+)</text>
        <dbReference type="Rhea" id="RHEA:46608"/>
        <dbReference type="Rhea" id="RHEA-COMP:11060"/>
        <dbReference type="Rhea" id="RHEA-COMP:11605"/>
        <dbReference type="ChEBI" id="CHEBI:15378"/>
        <dbReference type="ChEBI" id="CHEBI:30013"/>
        <dbReference type="ChEBI" id="CHEBI:30616"/>
        <dbReference type="ChEBI" id="CHEBI:61977"/>
        <dbReference type="ChEBI" id="CHEBI:456216"/>
        <dbReference type="EC" id="2.7.11.1"/>
    </reaction>
</comment>
<evidence type="ECO:0000256" key="6">
    <source>
        <dbReference type="ARBA" id="ARBA00022840"/>
    </source>
</evidence>
<dbReference type="InterPro" id="IPR000719">
    <property type="entry name" value="Prot_kinase_dom"/>
</dbReference>
<comment type="caution">
    <text evidence="13">The sequence shown here is derived from an EMBL/GenBank/DDBJ whole genome shotgun (WGS) entry which is preliminary data.</text>
</comment>
<sequence>MLSSAPAVPLHSINFADPNQRRLSLMTHEGREIFTAHDGLPSPGNLTPVQGGTPNGSEYAVGSSDGGSAPISRRDSEMVLQESSSEDSAYSARASQNGNGTGDSQTTLNTMGGADRQVQGREYEGDAGTGLRKVPSRGGIWHEDPKWSDPLLGIPHIFSFFSSLLSAPMSSPTMLRERRVSSPYHAKRPPYPSWFSWNAISRTRTETNHRSKRRAAPEPPPLIFVCSSKGSAQPVHADAPRAVRPIDGEQFYAAHHKTHVPSNLAFTAANAPTPESNTPPAQEQQHAQSATSSPQPAQHAKQYAQTAPSSPHQSPTATRLPKHHAGPLHDLRRFLNHHIGSDKHKHEHHPAVREHLADTPSASGPNSPTPGTGVATGAATPAMQRRGSGFGGMAHGQVGSMTAVNATPSSTRGTGHADKDHGAHTTHLMGFMRHHHRDNEGEKSHSSLASFFGHNEKKEKKKREKEAASQAGSTVPSRQVTREGTPGGSPNLTPAHTPGWATPKNAADFPGVPYPVLALTHPSLQEASHAHLSKKYGKWGKVLGSGAGGTVRLIKGNTKNGNTVYAVKEFRPRRQGESEKEYQRKVTAEFCVGVTLRHINVIETVDIVNDHGHFYEIMEYAPYDLFSVVMSGKMSRPEIYCVFRQIVDGVNYLHSMGLAHRDLKLDNCVMTTENTVKLIDFGTATVFHYPGKHQIPATGVVGSDPYLAPEVLSKDHYDPRLTDVWSVAIIFMCMVLRRFPWKIPDYKTDMSYKLYVNTHPELATKPPVPTPAPSLVNGKDGKHGGPHGLLPDGSSQIPFERSESNVSSNTAVDNTVKEGSPEECSSSDDDGPHGRLAHLNIHAGDGRQDPSDLNFPRRSDSVVSVPASRYATKGGLTPAAKNPKRQGTLPPQASERQTEGMGRHRAVSTPSQPPTPGTDHRVNPMTSASGHLAPEQSPAARADAQARRERAASISSTRTFQSGGAESIFRLLPRESRSAIMRMLAVEPSIRCTLSDLLVGRGKDEMMCPCGSEDCSGSVSVPPEEITGLTAQEMDDGDEWVKGIDCCSHHPGRPGNHQHIKVVGSEEKPKKKLFH</sequence>
<dbReference type="PROSITE" id="PS00107">
    <property type="entry name" value="PROTEIN_KINASE_ATP"/>
    <property type="match status" value="1"/>
</dbReference>
<feature type="compositionally biased region" description="Basic and acidic residues" evidence="10">
    <location>
        <begin position="844"/>
        <end position="860"/>
    </location>
</feature>
<dbReference type="EMBL" id="MEKH01000002">
    <property type="protein sequence ID" value="ODO10453.1"/>
    <property type="molecule type" value="Genomic_DNA"/>
</dbReference>
<dbReference type="OrthoDB" id="6513151at2759"/>
<keyword evidence="6 9" id="KW-0067">ATP-binding</keyword>